<proteinExistence type="predicted"/>
<evidence type="ECO:0000256" key="1">
    <source>
        <dbReference type="SAM" id="MobiDB-lite"/>
    </source>
</evidence>
<sequence length="745" mass="79697">MSRLERRAMTRHRPNNSGGSISSSSDGSSFDGTASGEERATSVGGSWRMARKASEPNSPLSARLPLPAEKGYFDAPSMARMESHDSYRMPWSSRKSEDDSDPDWDEGFSCSLAHDFDRLRRETEQHAATNPSVTLQNRHMWLDSHFDRLTMKYRSQPGGKRAGDRGGQSSGSSPNTRDNRSAAAAGSKPHFLDLSSIISPVPLDITTPPASQQTNPDAGLDTVTPKPSFAQRFASTDGQGNARFGNELRAARQPLQPCFGPNMVLAVGSASSGPTSRSLKLKASQDSLRSAAVSPTTSTFPRPALRSRRSFDNPAEVRRRQRDELEMQNVFVVDENMGGAGVPQLPDWARHQNRANQALPSSMHAKKSSDPFRDDQGIASAVPLGLRASPMSRGVSHDTAMANPPTPTRSRLGTRASSGALRIRADRSAMPEAYPTDLYSPISPSFPPPPPMLPMLSSSRASCGSSTGSDSMPPTPSSATFIRPLVNITPPRTSTKPSDGHPVVASPQEKDYQRTMMAHHSHSHLPPHAARARSPSTSSTDEAEAVAWSRSRAHLNVTPRAAKVPLHHRPPMAQHSNSYSPGDHHAHALMSPPRSSSLRRNLSEAGEASGAAVVASELPYADERDQQQHGRPDQLHSSWGSESHYSNSAEDDAGSAYMSAVEQPSAERPVTPPSSGGRGVALGAGAVAAAAADAAAGVMNSRWSPPTPVLQSASIYGRGRANSRADEWASSIGRRFAKGVNAKMA</sequence>
<dbReference type="Proteomes" id="UP000053664">
    <property type="component" value="Unassembled WGS sequence"/>
</dbReference>
<feature type="compositionally biased region" description="Low complexity" evidence="1">
    <location>
        <begin position="454"/>
        <end position="471"/>
    </location>
</feature>
<protein>
    <submittedName>
        <fullName evidence="2">Uncharacterized protein</fullName>
    </submittedName>
</protein>
<feature type="compositionally biased region" description="Polar residues" evidence="1">
    <location>
        <begin position="408"/>
        <end position="417"/>
    </location>
</feature>
<accession>A0A061H3N6</accession>
<reference evidence="2 3" key="1">
    <citation type="journal article" date="2013" name="Plant Cell">
        <title>The transition from a phytopathogenic smut ancestor to an anamorphic biocontrol agent deciphered by comparative whole-genome analysis.</title>
        <authorList>
            <person name="Lefebvre F."/>
            <person name="Joly D.L."/>
            <person name="Labbe C."/>
            <person name="Teichmann B."/>
            <person name="Linning R."/>
            <person name="Belzile F."/>
            <person name="Bakkeren G."/>
            <person name="Belanger R.R."/>
        </authorList>
    </citation>
    <scope>NUCLEOTIDE SEQUENCE [LARGE SCALE GENOMIC DNA]</scope>
    <source>
        <strain evidence="2 3">PF-1</strain>
    </source>
</reference>
<dbReference type="eggNOG" id="ENOG502R33N">
    <property type="taxonomic scope" value="Eukaryota"/>
</dbReference>
<feature type="compositionally biased region" description="Polar residues" evidence="1">
    <location>
        <begin position="635"/>
        <end position="648"/>
    </location>
</feature>
<feature type="compositionally biased region" description="Basic and acidic residues" evidence="1">
    <location>
        <begin position="622"/>
        <end position="634"/>
    </location>
</feature>
<feature type="compositionally biased region" description="Low complexity" evidence="1">
    <location>
        <begin position="17"/>
        <end position="35"/>
    </location>
</feature>
<name>A0A061H3N6_9BASI</name>
<dbReference type="RefSeq" id="XP_007881310.1">
    <property type="nucleotide sequence ID" value="XM_007883119.1"/>
</dbReference>
<feature type="compositionally biased region" description="Pro residues" evidence="1">
    <location>
        <begin position="444"/>
        <end position="453"/>
    </location>
</feature>
<evidence type="ECO:0000313" key="3">
    <source>
        <dbReference type="Proteomes" id="UP000053664"/>
    </source>
</evidence>
<feature type="region of interest" description="Disordered" evidence="1">
    <location>
        <begin position="80"/>
        <end position="107"/>
    </location>
</feature>
<feature type="region of interest" description="Disordered" evidence="1">
    <location>
        <begin position="154"/>
        <end position="188"/>
    </location>
</feature>
<feature type="compositionally biased region" description="Low complexity" evidence="1">
    <location>
        <begin position="526"/>
        <end position="540"/>
    </location>
</feature>
<feature type="region of interest" description="Disordered" evidence="1">
    <location>
        <begin position="203"/>
        <end position="225"/>
    </location>
</feature>
<feature type="compositionally biased region" description="Low complexity" evidence="1">
    <location>
        <begin position="591"/>
        <end position="610"/>
    </location>
</feature>
<evidence type="ECO:0000313" key="2">
    <source>
        <dbReference type="EMBL" id="EPQ26949.1"/>
    </source>
</evidence>
<dbReference type="GeneID" id="19319673"/>
<gene>
    <name evidence="2" type="ORF">PFL1_05583</name>
</gene>
<feature type="region of interest" description="Disordered" evidence="1">
    <location>
        <begin position="1"/>
        <end position="66"/>
    </location>
</feature>
<feature type="region of interest" description="Disordered" evidence="1">
    <location>
        <begin position="393"/>
        <end position="418"/>
    </location>
</feature>
<feature type="region of interest" description="Disordered" evidence="1">
    <location>
        <begin position="290"/>
        <end position="321"/>
    </location>
</feature>
<feature type="compositionally biased region" description="Polar residues" evidence="1">
    <location>
        <begin position="290"/>
        <end position="300"/>
    </location>
</feature>
<dbReference type="OrthoDB" id="2553278at2759"/>
<dbReference type="HOGENOM" id="CLU_317628_0_0_1"/>
<feature type="region of interest" description="Disordered" evidence="1">
    <location>
        <begin position="622"/>
        <end position="678"/>
    </location>
</feature>
<feature type="region of interest" description="Disordered" evidence="1">
    <location>
        <begin position="517"/>
        <end position="610"/>
    </location>
</feature>
<dbReference type="KEGG" id="pfp:PFL1_05583"/>
<dbReference type="EMBL" id="KE361642">
    <property type="protein sequence ID" value="EPQ26949.1"/>
    <property type="molecule type" value="Genomic_DNA"/>
</dbReference>
<feature type="region of interest" description="Disordered" evidence="1">
    <location>
        <begin position="441"/>
        <end position="480"/>
    </location>
</feature>
<organism evidence="2 3">
    <name type="scientific">Pseudozyma flocculosa PF-1</name>
    <dbReference type="NCBI Taxonomy" id="1277687"/>
    <lineage>
        <taxon>Eukaryota</taxon>
        <taxon>Fungi</taxon>
        <taxon>Dikarya</taxon>
        <taxon>Basidiomycota</taxon>
        <taxon>Ustilaginomycotina</taxon>
        <taxon>Ustilaginomycetes</taxon>
        <taxon>Ustilaginales</taxon>
        <taxon>Ustilaginaceae</taxon>
        <taxon>Pseudozyma</taxon>
    </lineage>
</organism>
<dbReference type="AlphaFoldDB" id="A0A061H3N6"/>
<feature type="compositionally biased region" description="Basic and acidic residues" evidence="1">
    <location>
        <begin position="309"/>
        <end position="321"/>
    </location>
</feature>